<organism evidence="2 3">
    <name type="scientific">Hymenobacter setariae</name>
    <dbReference type="NCBI Taxonomy" id="2594794"/>
    <lineage>
        <taxon>Bacteria</taxon>
        <taxon>Pseudomonadati</taxon>
        <taxon>Bacteroidota</taxon>
        <taxon>Cytophagia</taxon>
        <taxon>Cytophagales</taxon>
        <taxon>Hymenobacteraceae</taxon>
        <taxon>Hymenobacter</taxon>
    </lineage>
</organism>
<gene>
    <name evidence="2" type="ORF">FNT36_16260</name>
</gene>
<keyword evidence="1" id="KW-0472">Membrane</keyword>
<name>A0A558BRS8_9BACT</name>
<protein>
    <recommendedName>
        <fullName evidence="4">AsmA family protein</fullName>
    </recommendedName>
</protein>
<dbReference type="EMBL" id="VMRJ01000004">
    <property type="protein sequence ID" value="TVT39211.1"/>
    <property type="molecule type" value="Genomic_DNA"/>
</dbReference>
<evidence type="ECO:0008006" key="4">
    <source>
        <dbReference type="Google" id="ProtNLM"/>
    </source>
</evidence>
<dbReference type="AlphaFoldDB" id="A0A558BRS8"/>
<dbReference type="OrthoDB" id="844215at2"/>
<evidence type="ECO:0000256" key="1">
    <source>
        <dbReference type="SAM" id="Phobius"/>
    </source>
</evidence>
<evidence type="ECO:0000313" key="3">
    <source>
        <dbReference type="Proteomes" id="UP000317624"/>
    </source>
</evidence>
<dbReference type="Proteomes" id="UP000317624">
    <property type="component" value="Unassembled WGS sequence"/>
</dbReference>
<feature type="transmembrane region" description="Helical" evidence="1">
    <location>
        <begin position="20"/>
        <end position="40"/>
    </location>
</feature>
<accession>A0A558BRS8</accession>
<reference evidence="2 3" key="1">
    <citation type="submission" date="2019-07" db="EMBL/GenBank/DDBJ databases">
        <title>Hymenobacter sp. straun FUR1 Genome sequencing and assembly.</title>
        <authorList>
            <person name="Chhetri G."/>
        </authorList>
    </citation>
    <scope>NUCLEOTIDE SEQUENCE [LARGE SCALE GENOMIC DNA]</scope>
    <source>
        <strain evidence="2 3">Fur1</strain>
    </source>
</reference>
<dbReference type="RefSeq" id="WP_144849848.1">
    <property type="nucleotide sequence ID" value="NZ_VMRJ01000004.1"/>
</dbReference>
<comment type="caution">
    <text evidence="2">The sequence shown here is derived from an EMBL/GenBank/DDBJ whole genome shotgun (WGS) entry which is preliminary data.</text>
</comment>
<proteinExistence type="predicted"/>
<sequence length="723" mass="80377">MSNSSPSAVAPPLWQTWLRRVGAALVVLLVLAVAALWLGLDPWLRRTLEKQVAEQTHGQYQLGIGSLRTELWPRALHLRRVVLRPTARPLADTLPRLTMYLGRLDLRGLGVLALLRGRTVPLDSLVLDSLRVQVLALAKKPAPHPTAPLYQQHPLRLGYLALRHLGGTFGPKAEPTIQVTRADVEARDILFTKAGLADTQRLGGAATWQALVRYPQGRLGGHVLTLAKASFSTQQQSFTLDSLSIEPPAPGQGKPGATQVTLLLPQLRVRGVQAAAWQHQHRLRADSAIVQQPRFAFRPPAQAPPPLWQLAAPLARRTDLGHLAINDGFVAIVGLRHKPVMRHFYATGRTIRVDSLGGQANQGRILYARSWQAHSGRLTAVFRPPAYPTSIERASLDTKARTIRLTGLALDPIFSPVQLNRRTGYQTTQLRVRMTELRAQGFDFNLLSDHSHVRVARISLEKPWLGLNSDGRGPMGHNQSVLTPEAMRKLRLHLEVGRLDVRNGTIAARYRSAETPRVGTLSFDRLNITLRHLSNNPRTQTLANPLTGEATGYVQNRCYVQAHLRAPMLDPQGRHHLWGYFGATPFSILNPMVKPTKLIEFKSGIAQRIAFDMHIDRRRVAGTMQASYSDLKIAMYKYKDGELKKPLFKRFLNGLLNGLVIRDNNPRPSGRFVTGEMNTRRELRSSVFSAWRQGLISGGLHSVGVPQKIAQKLSQNNDTVPLP</sequence>
<evidence type="ECO:0000313" key="2">
    <source>
        <dbReference type="EMBL" id="TVT39211.1"/>
    </source>
</evidence>
<keyword evidence="1" id="KW-0812">Transmembrane</keyword>
<keyword evidence="3" id="KW-1185">Reference proteome</keyword>
<keyword evidence="1" id="KW-1133">Transmembrane helix</keyword>